<evidence type="ECO:0008006" key="3">
    <source>
        <dbReference type="Google" id="ProtNLM"/>
    </source>
</evidence>
<evidence type="ECO:0000313" key="2">
    <source>
        <dbReference type="Proteomes" id="UP000176421"/>
    </source>
</evidence>
<dbReference type="AlphaFoldDB" id="A0A1G2HY23"/>
<evidence type="ECO:0000313" key="1">
    <source>
        <dbReference type="EMBL" id="OGZ67357.1"/>
    </source>
</evidence>
<name>A0A1G2HY23_9BACT</name>
<accession>A0A1G2HY23</accession>
<dbReference type="Proteomes" id="UP000176421">
    <property type="component" value="Unassembled WGS sequence"/>
</dbReference>
<gene>
    <name evidence="1" type="ORF">A3D35_01720</name>
</gene>
<reference evidence="1 2" key="1">
    <citation type="journal article" date="2016" name="Nat. Commun.">
        <title>Thousands of microbial genomes shed light on interconnected biogeochemical processes in an aquifer system.</title>
        <authorList>
            <person name="Anantharaman K."/>
            <person name="Brown C.T."/>
            <person name="Hug L.A."/>
            <person name="Sharon I."/>
            <person name="Castelle C.J."/>
            <person name="Probst A.J."/>
            <person name="Thomas B.C."/>
            <person name="Singh A."/>
            <person name="Wilkins M.J."/>
            <person name="Karaoz U."/>
            <person name="Brodie E.L."/>
            <person name="Williams K.H."/>
            <person name="Hubbard S.S."/>
            <person name="Banfield J.F."/>
        </authorList>
    </citation>
    <scope>NUCLEOTIDE SEQUENCE [LARGE SCALE GENOMIC DNA]</scope>
</reference>
<sequence length="118" mass="14034">MNISFDFKNKTNIHDILDIMYQTINDLWGAEIMHRGRRDKEVWDAYYDDLFCVLTDSDFIARFGNKIHFILKGLSELKKEEPENYKMFLESTIGYQVEEIATNKYVNGKVSFSYEIQQ</sequence>
<dbReference type="EMBL" id="MHOS01000039">
    <property type="protein sequence ID" value="OGZ67357.1"/>
    <property type="molecule type" value="Genomic_DNA"/>
</dbReference>
<proteinExistence type="predicted"/>
<protein>
    <recommendedName>
        <fullName evidence="3">Barstar (barnase inhibitor) domain-containing protein</fullName>
    </recommendedName>
</protein>
<organism evidence="1 2">
    <name type="scientific">Candidatus Staskawiczbacteria bacterium RIFCSPHIGHO2_02_FULL_34_9</name>
    <dbReference type="NCBI Taxonomy" id="1802206"/>
    <lineage>
        <taxon>Bacteria</taxon>
        <taxon>Candidatus Staskawicziibacteriota</taxon>
    </lineage>
</organism>
<dbReference type="STRING" id="1802206.A3D35_01720"/>
<comment type="caution">
    <text evidence="1">The sequence shown here is derived from an EMBL/GenBank/DDBJ whole genome shotgun (WGS) entry which is preliminary data.</text>
</comment>